<sequence>MIKPASLQEQAYKIILRKIIYSDFAPGQKISENELGQVLSMGRTPIREALLQLRKQGLIHVVPQSGTYVSKIDLKSADNARFTREQLEQKIMLECLMKIDDQGLKALKCIIEKQCQAAFEQNKRDFFFFDNVFHKTCFEIAGREEIWRWMNKSNTHLERFRWLRIVTKELDWAKITNQHKKILDTIFTKDVDEMNFLIMSHLHMMLDEKDFVVSKYPDYFLSEDDANSQDISELDFNGF</sequence>
<dbReference type="GO" id="GO:0003677">
    <property type="term" value="F:DNA binding"/>
    <property type="evidence" value="ECO:0007669"/>
    <property type="project" value="UniProtKB-KW"/>
</dbReference>
<name>A0A7V8N1F2_9LACT</name>
<dbReference type="PANTHER" id="PTHR43537:SF51">
    <property type="entry name" value="HTH-TYPE TRANSCRIPTIONAL REGULATOR LGOR-RELATED"/>
    <property type="match status" value="1"/>
</dbReference>
<evidence type="ECO:0000256" key="2">
    <source>
        <dbReference type="ARBA" id="ARBA00023125"/>
    </source>
</evidence>
<dbReference type="EMBL" id="JACBNY010000008">
    <property type="protein sequence ID" value="MBA0016688.1"/>
    <property type="molecule type" value="Genomic_DNA"/>
</dbReference>
<dbReference type="GO" id="GO:0003700">
    <property type="term" value="F:DNA-binding transcription factor activity"/>
    <property type="evidence" value="ECO:0007669"/>
    <property type="project" value="InterPro"/>
</dbReference>
<reference evidence="5 6" key="1">
    <citation type="submission" date="2020-07" db="EMBL/GenBank/DDBJ databases">
        <authorList>
            <person name="Hilgarth M."/>
            <person name="Werum V."/>
            <person name="Vogel R.F."/>
        </authorList>
    </citation>
    <scope>NUCLEOTIDE SEQUENCE [LARGE SCALE GENOMIC DNA]</scope>
    <source>
        <strain evidence="5 6">DSM 28961</strain>
    </source>
</reference>
<dbReference type="Pfam" id="PF00392">
    <property type="entry name" value="GntR"/>
    <property type="match status" value="1"/>
</dbReference>
<dbReference type="AlphaFoldDB" id="A0A7V8N1F2"/>
<gene>
    <name evidence="5" type="ORF">HZR21_05965</name>
</gene>
<dbReference type="SMART" id="SM00345">
    <property type="entry name" value="HTH_GNTR"/>
    <property type="match status" value="1"/>
</dbReference>
<dbReference type="CDD" id="cd07377">
    <property type="entry name" value="WHTH_GntR"/>
    <property type="match status" value="1"/>
</dbReference>
<evidence type="ECO:0000313" key="6">
    <source>
        <dbReference type="Proteomes" id="UP000530186"/>
    </source>
</evidence>
<dbReference type="Proteomes" id="UP000530186">
    <property type="component" value="Unassembled WGS sequence"/>
</dbReference>
<keyword evidence="3" id="KW-0804">Transcription</keyword>
<dbReference type="SUPFAM" id="SSF48008">
    <property type="entry name" value="GntR ligand-binding domain-like"/>
    <property type="match status" value="1"/>
</dbReference>
<dbReference type="InterPro" id="IPR008920">
    <property type="entry name" value="TF_FadR/GntR_C"/>
</dbReference>
<organism evidence="5 6">
    <name type="scientific">Pseudolactococcus laudensis</name>
    <dbReference type="NCBI Taxonomy" id="1494461"/>
    <lineage>
        <taxon>Bacteria</taxon>
        <taxon>Bacillati</taxon>
        <taxon>Bacillota</taxon>
        <taxon>Bacilli</taxon>
        <taxon>Lactobacillales</taxon>
        <taxon>Streptococcaceae</taxon>
        <taxon>Pseudolactococcus</taxon>
    </lineage>
</organism>
<dbReference type="Gene3D" id="1.10.10.10">
    <property type="entry name" value="Winged helix-like DNA-binding domain superfamily/Winged helix DNA-binding domain"/>
    <property type="match status" value="1"/>
</dbReference>
<dbReference type="RefSeq" id="WP_180746872.1">
    <property type="nucleotide sequence ID" value="NZ_CBCRWQ010000009.1"/>
</dbReference>
<dbReference type="Gene3D" id="1.20.120.530">
    <property type="entry name" value="GntR ligand-binding domain-like"/>
    <property type="match status" value="1"/>
</dbReference>
<accession>A0A7V8N1F2</accession>
<protein>
    <submittedName>
        <fullName evidence="5">GntR family transcriptional regulator</fullName>
    </submittedName>
</protein>
<dbReference type="InterPro" id="IPR000524">
    <property type="entry name" value="Tscrpt_reg_HTH_GntR"/>
</dbReference>
<feature type="domain" description="HTH gntR-type" evidence="4">
    <location>
        <begin position="5"/>
        <end position="72"/>
    </location>
</feature>
<keyword evidence="2" id="KW-0238">DNA-binding</keyword>
<dbReference type="SUPFAM" id="SSF46785">
    <property type="entry name" value="Winged helix' DNA-binding domain"/>
    <property type="match status" value="1"/>
</dbReference>
<keyword evidence="6" id="KW-1185">Reference proteome</keyword>
<dbReference type="InterPro" id="IPR011711">
    <property type="entry name" value="GntR_C"/>
</dbReference>
<comment type="caution">
    <text evidence="5">The sequence shown here is derived from an EMBL/GenBank/DDBJ whole genome shotgun (WGS) entry which is preliminary data.</text>
</comment>
<keyword evidence="1" id="KW-0805">Transcription regulation</keyword>
<dbReference type="Pfam" id="PF07729">
    <property type="entry name" value="FCD"/>
    <property type="match status" value="1"/>
</dbReference>
<evidence type="ECO:0000259" key="4">
    <source>
        <dbReference type="PROSITE" id="PS50949"/>
    </source>
</evidence>
<evidence type="ECO:0000313" key="5">
    <source>
        <dbReference type="EMBL" id="MBA0016688.1"/>
    </source>
</evidence>
<dbReference type="InterPro" id="IPR036390">
    <property type="entry name" value="WH_DNA-bd_sf"/>
</dbReference>
<dbReference type="PROSITE" id="PS50949">
    <property type="entry name" value="HTH_GNTR"/>
    <property type="match status" value="1"/>
</dbReference>
<dbReference type="PANTHER" id="PTHR43537">
    <property type="entry name" value="TRANSCRIPTIONAL REGULATOR, GNTR FAMILY"/>
    <property type="match status" value="1"/>
</dbReference>
<evidence type="ECO:0000256" key="3">
    <source>
        <dbReference type="ARBA" id="ARBA00023163"/>
    </source>
</evidence>
<evidence type="ECO:0000256" key="1">
    <source>
        <dbReference type="ARBA" id="ARBA00023015"/>
    </source>
</evidence>
<dbReference type="InterPro" id="IPR036388">
    <property type="entry name" value="WH-like_DNA-bd_sf"/>
</dbReference>
<proteinExistence type="predicted"/>
<dbReference type="GeneID" id="303195057"/>